<organism evidence="6 7">
    <name type="scientific">Rhizobium dioscoreae</name>
    <dbReference type="NCBI Taxonomy" id="2653122"/>
    <lineage>
        <taxon>Bacteria</taxon>
        <taxon>Pseudomonadati</taxon>
        <taxon>Pseudomonadota</taxon>
        <taxon>Alphaproteobacteria</taxon>
        <taxon>Hyphomicrobiales</taxon>
        <taxon>Rhizobiaceae</taxon>
        <taxon>Rhizobium/Agrobacterium group</taxon>
        <taxon>Rhizobium</taxon>
    </lineage>
</organism>
<reference evidence="6 7" key="1">
    <citation type="journal article" date="2020" name="Genome Biol. Evol.">
        <title>Rhizobium dioscoreae sp. nov., a plant growth-promoting bacterium isolated from yam (Dioscorea species).</title>
        <authorList>
            <person name="Ouyabe M."/>
            <person name="Tanaka N."/>
            <person name="Shiwa Y."/>
            <person name="Fujita N."/>
            <person name="Kikuno H."/>
            <person name="Babil P."/>
            <person name="Shiwachi H."/>
        </authorList>
    </citation>
    <scope>NUCLEOTIDE SEQUENCE [LARGE SCALE GENOMIC DNA]</scope>
    <source>
        <strain evidence="6 7">S-93</strain>
    </source>
</reference>
<comment type="caution">
    <text evidence="6">The sequence shown here is derived from an EMBL/GenBank/DDBJ whole genome shotgun (WGS) entry which is preliminary data.</text>
</comment>
<dbReference type="PRINTS" id="PR00455">
    <property type="entry name" value="HTHTETR"/>
</dbReference>
<evidence type="ECO:0000256" key="4">
    <source>
        <dbReference type="PROSITE-ProRule" id="PRU00335"/>
    </source>
</evidence>
<sequence length="208" mass="22902">MIVIHFVKPGTKGFSMGRSQLEKQKTHERIVTLAAKRLREEGLEGIGVADLMKEAGLTVGGFYKHFASRDELVAEAVESAIGSWRRQQEEKGIDPESISLDDYVDTYLSERHRDHCGEGCAYAALTADMARSSDAVRTVATDGLRRNFDAMTARMPKPETAEARRKAIIASCLITGALGLARVANDEAFSNEILETVRSFVKELPQAE</sequence>
<evidence type="ECO:0000259" key="5">
    <source>
        <dbReference type="PROSITE" id="PS50977"/>
    </source>
</evidence>
<proteinExistence type="predicted"/>
<keyword evidence="2 4" id="KW-0238">DNA-binding</keyword>
<dbReference type="InterPro" id="IPR036271">
    <property type="entry name" value="Tet_transcr_reg_TetR-rel_C_sf"/>
</dbReference>
<dbReference type="PANTHER" id="PTHR47506">
    <property type="entry name" value="TRANSCRIPTIONAL REGULATORY PROTEIN"/>
    <property type="match status" value="1"/>
</dbReference>
<feature type="DNA-binding region" description="H-T-H motif" evidence="4">
    <location>
        <begin position="47"/>
        <end position="66"/>
    </location>
</feature>
<dbReference type="PANTHER" id="PTHR47506:SF7">
    <property type="entry name" value="TRANSCRIPTIONAL REGULATORY PROTEIN"/>
    <property type="match status" value="1"/>
</dbReference>
<dbReference type="PROSITE" id="PS50977">
    <property type="entry name" value="HTH_TETR_2"/>
    <property type="match status" value="1"/>
</dbReference>
<evidence type="ECO:0000313" key="7">
    <source>
        <dbReference type="Proteomes" id="UP000390335"/>
    </source>
</evidence>
<dbReference type="Pfam" id="PF00440">
    <property type="entry name" value="TetR_N"/>
    <property type="match status" value="1"/>
</dbReference>
<dbReference type="InterPro" id="IPR001647">
    <property type="entry name" value="HTH_TetR"/>
</dbReference>
<dbReference type="Gene3D" id="1.10.10.60">
    <property type="entry name" value="Homeodomain-like"/>
    <property type="match status" value="1"/>
</dbReference>
<evidence type="ECO:0000256" key="2">
    <source>
        <dbReference type="ARBA" id="ARBA00023125"/>
    </source>
</evidence>
<accession>A0ABQ0Z8X2</accession>
<dbReference type="SUPFAM" id="SSF46689">
    <property type="entry name" value="Homeodomain-like"/>
    <property type="match status" value="1"/>
</dbReference>
<evidence type="ECO:0000256" key="3">
    <source>
        <dbReference type="ARBA" id="ARBA00023163"/>
    </source>
</evidence>
<dbReference type="InterPro" id="IPR009057">
    <property type="entry name" value="Homeodomain-like_sf"/>
</dbReference>
<evidence type="ECO:0000256" key="1">
    <source>
        <dbReference type="ARBA" id="ARBA00023015"/>
    </source>
</evidence>
<keyword evidence="7" id="KW-1185">Reference proteome</keyword>
<gene>
    <name evidence="6" type="ORF">RsS93_44320</name>
</gene>
<feature type="domain" description="HTH tetR-type" evidence="5">
    <location>
        <begin position="24"/>
        <end position="84"/>
    </location>
</feature>
<protein>
    <submittedName>
        <fullName evidence="6">TetR family transcriptional regulator</fullName>
    </submittedName>
</protein>
<dbReference type="SUPFAM" id="SSF48498">
    <property type="entry name" value="Tetracyclin repressor-like, C-terminal domain"/>
    <property type="match status" value="1"/>
</dbReference>
<dbReference type="Gene3D" id="1.10.357.10">
    <property type="entry name" value="Tetracycline Repressor, domain 2"/>
    <property type="match status" value="1"/>
</dbReference>
<name>A0ABQ0Z8X2_9HYPH</name>
<dbReference type="EMBL" id="BLAJ01000005">
    <property type="protein sequence ID" value="GES51818.1"/>
    <property type="molecule type" value="Genomic_DNA"/>
</dbReference>
<keyword evidence="3" id="KW-0804">Transcription</keyword>
<evidence type="ECO:0000313" key="6">
    <source>
        <dbReference type="EMBL" id="GES51818.1"/>
    </source>
</evidence>
<keyword evidence="1" id="KW-0805">Transcription regulation</keyword>
<dbReference type="Proteomes" id="UP000390335">
    <property type="component" value="Unassembled WGS sequence"/>
</dbReference>